<dbReference type="InterPro" id="IPR038062">
    <property type="entry name" value="ScdA-like_N_sf"/>
</dbReference>
<dbReference type="Pfam" id="PF08984">
    <property type="entry name" value="DUF1858"/>
    <property type="match status" value="1"/>
</dbReference>
<evidence type="ECO:0000259" key="2">
    <source>
        <dbReference type="Pfam" id="PF10006"/>
    </source>
</evidence>
<dbReference type="KEGG" id="nib:GU926_02490"/>
<gene>
    <name evidence="3" type="ORF">GU926_02490</name>
</gene>
<feature type="domain" description="DUF2249" evidence="2">
    <location>
        <begin position="106"/>
        <end position="168"/>
    </location>
</feature>
<feature type="domain" description="DUF1858" evidence="1">
    <location>
        <begin position="3"/>
        <end position="60"/>
    </location>
</feature>
<dbReference type="Gene3D" id="1.10.3910.10">
    <property type="entry name" value="SP0561-like"/>
    <property type="match status" value="1"/>
</dbReference>
<keyword evidence="4" id="KW-1185">Reference proteome</keyword>
<proteinExistence type="predicted"/>
<dbReference type="Proteomes" id="UP000464214">
    <property type="component" value="Chromosome"/>
</dbReference>
<name>A0A6P1NTK2_9BACT</name>
<evidence type="ECO:0000313" key="4">
    <source>
        <dbReference type="Proteomes" id="UP000464214"/>
    </source>
</evidence>
<dbReference type="InterPro" id="IPR015077">
    <property type="entry name" value="DUF1858"/>
</dbReference>
<accession>A0A6P1NTK2</accession>
<feature type="domain" description="DUF2249" evidence="2">
    <location>
        <begin position="206"/>
        <end position="271"/>
    </location>
</feature>
<dbReference type="Pfam" id="PF10006">
    <property type="entry name" value="DUF2249"/>
    <property type="match status" value="2"/>
</dbReference>
<organism evidence="3 4">
    <name type="scientific">Nibribacter ruber</name>
    <dbReference type="NCBI Taxonomy" id="2698458"/>
    <lineage>
        <taxon>Bacteria</taxon>
        <taxon>Pseudomonadati</taxon>
        <taxon>Bacteroidota</taxon>
        <taxon>Cytophagia</taxon>
        <taxon>Cytophagales</taxon>
        <taxon>Hymenobacteraceae</taxon>
        <taxon>Nibribacter</taxon>
    </lineage>
</organism>
<reference evidence="3 4" key="1">
    <citation type="submission" date="2020-01" db="EMBL/GenBank/DDBJ databases">
        <authorList>
            <person name="Kim M."/>
        </authorList>
    </citation>
    <scope>NUCLEOTIDE SEQUENCE [LARGE SCALE GENOMIC DNA]</scope>
    <source>
        <strain evidence="3 4">BT10</strain>
    </source>
</reference>
<dbReference type="SUPFAM" id="SSF140683">
    <property type="entry name" value="SP0561-like"/>
    <property type="match status" value="1"/>
</dbReference>
<dbReference type="RefSeq" id="WP_160688702.1">
    <property type="nucleotide sequence ID" value="NZ_CP047897.1"/>
</dbReference>
<protein>
    <submittedName>
        <fullName evidence="3">DUF2249 domain-containing protein</fullName>
    </submittedName>
</protein>
<sequence length="273" mass="30826">MEISATTKISALIKENPSAIDAIASINRHFEKLKNPVLRKILASRVTIADAARIGGCEVALFFEKLAPLGFNLKKEQTLVAETQSKEAAVFPAFLAELPKNDLLFLDVREDIETGQDPFLKIMKAADQVNGTNALAILNSFEPTPLIQMLQKRGFKTYVEKHRQDLFQTYFWLEENTEAKAESQPKCNDLEFDQLVAHYVGKTKHVDVRGLEMPQPMITILHELEWLPTGHALFVIHKRVPQFLLPKLEERACAISIAEQGPSEVHLLIYKPE</sequence>
<evidence type="ECO:0000313" key="3">
    <source>
        <dbReference type="EMBL" id="QHL86370.1"/>
    </source>
</evidence>
<evidence type="ECO:0000259" key="1">
    <source>
        <dbReference type="Pfam" id="PF08984"/>
    </source>
</evidence>
<dbReference type="InterPro" id="IPR018720">
    <property type="entry name" value="DUF2249"/>
</dbReference>
<dbReference type="EMBL" id="CP047897">
    <property type="protein sequence ID" value="QHL86370.1"/>
    <property type="molecule type" value="Genomic_DNA"/>
</dbReference>
<dbReference type="AlphaFoldDB" id="A0A6P1NTK2"/>